<accession>A0A1D8AFC6</accession>
<reference evidence="2" key="1">
    <citation type="journal article" date="2017" name="J. Biotechnol.">
        <title>Complete genome sequence of Novosphingobium resinovorum SA1, a versatile xenobiotic-degrading bacterium capable of utilizing sulfanilic acid.</title>
        <authorList>
            <person name="Hegedus B."/>
            <person name="Kos P.B."/>
            <person name="Balint B."/>
            <person name="Maroti G."/>
            <person name="Gan H.M."/>
            <person name="Perei K."/>
            <person name="Rakhely G."/>
        </authorList>
    </citation>
    <scope>NUCLEOTIDE SEQUENCE [LARGE SCALE GENOMIC DNA]</scope>
    <source>
        <strain evidence="2">SA1</strain>
    </source>
</reference>
<dbReference type="AlphaFoldDB" id="A0A1D8AFC6"/>
<gene>
    <name evidence="1" type="ORF">BES08_28850</name>
</gene>
<dbReference type="EMBL" id="CP017077">
    <property type="protein sequence ID" value="AOR80812.1"/>
    <property type="molecule type" value="Genomic_DNA"/>
</dbReference>
<sequence length="59" mass="6698">MTGPIADDVLIALAQHRFDQADRADATQEDCRQLRDIFSAVLQRLREKVEITRDLVCIG</sequence>
<dbReference type="KEGG" id="nre:BES08_28850"/>
<geneLocation type="plasmid" evidence="1 2">
    <name>pSA2</name>
</geneLocation>
<organism evidence="1 2">
    <name type="scientific">Novosphingobium resinovorum</name>
    <dbReference type="NCBI Taxonomy" id="158500"/>
    <lineage>
        <taxon>Bacteria</taxon>
        <taxon>Pseudomonadati</taxon>
        <taxon>Pseudomonadota</taxon>
        <taxon>Alphaproteobacteria</taxon>
        <taxon>Sphingomonadales</taxon>
        <taxon>Sphingomonadaceae</taxon>
        <taxon>Novosphingobium</taxon>
    </lineage>
</organism>
<keyword evidence="2" id="KW-1185">Reference proteome</keyword>
<name>A0A1D8AFC6_9SPHN</name>
<evidence type="ECO:0000313" key="1">
    <source>
        <dbReference type="EMBL" id="AOR80812.1"/>
    </source>
</evidence>
<evidence type="ECO:0000313" key="2">
    <source>
        <dbReference type="Proteomes" id="UP000094626"/>
    </source>
</evidence>
<keyword evidence="1" id="KW-0614">Plasmid</keyword>
<protein>
    <submittedName>
        <fullName evidence="1">Uncharacterized protein</fullName>
    </submittedName>
</protein>
<proteinExistence type="predicted"/>
<dbReference type="Proteomes" id="UP000094626">
    <property type="component" value="Plasmid pSA2"/>
</dbReference>